<organism evidence="1 2">
    <name type="scientific">Drouetiella hepatica Uher 2000/2452</name>
    <dbReference type="NCBI Taxonomy" id="904376"/>
    <lineage>
        <taxon>Bacteria</taxon>
        <taxon>Bacillati</taxon>
        <taxon>Cyanobacteriota</taxon>
        <taxon>Cyanophyceae</taxon>
        <taxon>Oculatellales</taxon>
        <taxon>Oculatellaceae</taxon>
        <taxon>Drouetiella</taxon>
    </lineage>
</organism>
<protein>
    <submittedName>
        <fullName evidence="1">Uncharacterized protein</fullName>
    </submittedName>
</protein>
<name>A0A951QE99_9CYAN</name>
<reference evidence="1" key="2">
    <citation type="journal article" date="2022" name="Microbiol. Resour. Announc.">
        <title>Metagenome Sequencing to Explore Phylogenomics of Terrestrial Cyanobacteria.</title>
        <authorList>
            <person name="Ward R.D."/>
            <person name="Stajich J.E."/>
            <person name="Johansen J.R."/>
            <person name="Huntemann M."/>
            <person name="Clum A."/>
            <person name="Foster B."/>
            <person name="Foster B."/>
            <person name="Roux S."/>
            <person name="Palaniappan K."/>
            <person name="Varghese N."/>
            <person name="Mukherjee S."/>
            <person name="Reddy T.B.K."/>
            <person name="Daum C."/>
            <person name="Copeland A."/>
            <person name="Chen I.A."/>
            <person name="Ivanova N.N."/>
            <person name="Kyrpides N.C."/>
            <person name="Shapiro N."/>
            <person name="Eloe-Fadrosh E.A."/>
            <person name="Pietrasiak N."/>
        </authorList>
    </citation>
    <scope>NUCLEOTIDE SEQUENCE</scope>
    <source>
        <strain evidence="1">UHER 2000/2452</strain>
    </source>
</reference>
<proteinExistence type="predicted"/>
<dbReference type="EMBL" id="JAHHHD010000028">
    <property type="protein sequence ID" value="MBW4660985.1"/>
    <property type="molecule type" value="Genomic_DNA"/>
</dbReference>
<evidence type="ECO:0000313" key="1">
    <source>
        <dbReference type="EMBL" id="MBW4660985.1"/>
    </source>
</evidence>
<dbReference type="Proteomes" id="UP000757435">
    <property type="component" value="Unassembled WGS sequence"/>
</dbReference>
<reference evidence="1" key="1">
    <citation type="submission" date="2021-05" db="EMBL/GenBank/DDBJ databases">
        <authorList>
            <person name="Pietrasiak N."/>
            <person name="Ward R."/>
            <person name="Stajich J.E."/>
            <person name="Kurbessoian T."/>
        </authorList>
    </citation>
    <scope>NUCLEOTIDE SEQUENCE</scope>
    <source>
        <strain evidence="1">UHER 2000/2452</strain>
    </source>
</reference>
<accession>A0A951QE99</accession>
<sequence length="213" mass="24087">MKVLRELKLIGSPGEQEKLIDAIEQHLSNGWVRDREKEAKLKSLTAYKYIIFTCSETVTRPAVELSLTSDENNYLYLCTITPRDIGDLSKDAYNAILEEFLTQFIEPATQALDIQVITTPEDRSFETSMSHEMSQLLRHFSSAANKSSSAGHPSDEKRFFGFIIQAHSEGALLDEAELRGLLVEDGWPEVNAQNLSSKYRFGRDLLNQAARKE</sequence>
<evidence type="ECO:0000313" key="2">
    <source>
        <dbReference type="Proteomes" id="UP000757435"/>
    </source>
</evidence>
<gene>
    <name evidence="1" type="ORF">KME15_20100</name>
</gene>
<dbReference type="AlphaFoldDB" id="A0A951QE99"/>
<comment type="caution">
    <text evidence="1">The sequence shown here is derived from an EMBL/GenBank/DDBJ whole genome shotgun (WGS) entry which is preliminary data.</text>
</comment>